<dbReference type="InterPro" id="IPR035925">
    <property type="entry name" value="BSD_dom_sf"/>
</dbReference>
<protein>
    <recommendedName>
        <fullName evidence="3">BSD domain-containing protein</fullName>
    </recommendedName>
</protein>
<dbReference type="EMBL" id="JAHLUH010000002">
    <property type="protein sequence ID" value="KAG7730137.1"/>
    <property type="molecule type" value="Genomic_DNA"/>
</dbReference>
<evidence type="ECO:0000313" key="5">
    <source>
        <dbReference type="Proteomes" id="UP000738402"/>
    </source>
</evidence>
<evidence type="ECO:0000256" key="1">
    <source>
        <dbReference type="SAM" id="Coils"/>
    </source>
</evidence>
<feature type="domain" description="BSD" evidence="3">
    <location>
        <begin position="204"/>
        <end position="249"/>
    </location>
</feature>
<comment type="caution">
    <text evidence="4">The sequence shown here is derived from an EMBL/GenBank/DDBJ whole genome shotgun (WGS) entry which is preliminary data.</text>
</comment>
<dbReference type="GO" id="GO:0005737">
    <property type="term" value="C:cytoplasm"/>
    <property type="evidence" value="ECO:0007669"/>
    <property type="project" value="TreeGrafter"/>
</dbReference>
<evidence type="ECO:0000259" key="3">
    <source>
        <dbReference type="PROSITE" id="PS50858"/>
    </source>
</evidence>
<feature type="compositionally biased region" description="Acidic residues" evidence="2">
    <location>
        <begin position="272"/>
        <end position="288"/>
    </location>
</feature>
<dbReference type="InterPro" id="IPR051494">
    <property type="entry name" value="BSD_domain-containing"/>
</dbReference>
<dbReference type="PROSITE" id="PS50858">
    <property type="entry name" value="BSD"/>
    <property type="match status" value="1"/>
</dbReference>
<sequence length="298" mass="34911">MEFIEAETQESGHKDQKTEELVNNFEEQVGKVYSNIESQTVSGWNTFSEYLSNFQKKLPEFLTDTKEITKKIDLQKRINATKENFEKNMAKVQSRLNEEELKELKENSAKLLQNLNENTNKYLDGLDQDLEKLENLTLGYATKLGNLLADKTGIRFGSEEEDGAKKDEIMFNMPQNLATSRLEAQLHELENNKDLYLTNWNSESVKDYVLTADDEAEKKLLAAKESMKKLIDQLVPDQIDEQVFWKTYFCNKAKFLEEEKKRKEILQQKPADDDDDFTWDDDDEEDKKEEDRKEDDKE</sequence>
<feature type="coiled-coil region" evidence="1">
    <location>
        <begin position="179"/>
        <end position="233"/>
    </location>
</feature>
<dbReference type="SUPFAM" id="SSF140383">
    <property type="entry name" value="BSD domain-like"/>
    <property type="match status" value="1"/>
</dbReference>
<proteinExistence type="predicted"/>
<dbReference type="PANTHER" id="PTHR16019:SF5">
    <property type="entry name" value="BSD DOMAIN-CONTAINING PROTEIN 1"/>
    <property type="match status" value="1"/>
</dbReference>
<evidence type="ECO:0000256" key="2">
    <source>
        <dbReference type="SAM" id="MobiDB-lite"/>
    </source>
</evidence>
<dbReference type="SMART" id="SM00751">
    <property type="entry name" value="BSD"/>
    <property type="match status" value="1"/>
</dbReference>
<name>A0AAN6D8Q0_9ASCO</name>
<keyword evidence="1" id="KW-0175">Coiled coil</keyword>
<gene>
    <name evidence="4" type="ORF">KL933_001217</name>
</gene>
<dbReference type="Gene3D" id="1.10.3970.10">
    <property type="entry name" value="BSD domain"/>
    <property type="match status" value="1"/>
</dbReference>
<evidence type="ECO:0000313" key="4">
    <source>
        <dbReference type="EMBL" id="KAG7730137.1"/>
    </source>
</evidence>
<dbReference type="AlphaFoldDB" id="A0AAN6D8Q0"/>
<feature type="compositionally biased region" description="Basic and acidic residues" evidence="2">
    <location>
        <begin position="289"/>
        <end position="298"/>
    </location>
</feature>
<accession>A0AAN6D8Q0</accession>
<dbReference type="InterPro" id="IPR005607">
    <property type="entry name" value="BSD_dom"/>
</dbReference>
<feature type="coiled-coil region" evidence="1">
    <location>
        <begin position="75"/>
        <end position="136"/>
    </location>
</feature>
<reference evidence="4" key="1">
    <citation type="journal article" date="2021" name="G3 (Bethesda)">
        <title>Genomic diversity, chromosomal rearrangements, and interspecies hybridization in the ogataea polymorpha species complex.</title>
        <authorList>
            <person name="Hanson S.J."/>
            <person name="Cinneide E.O."/>
            <person name="Salzberg L.I."/>
            <person name="Wolfe K.H."/>
            <person name="McGowan J."/>
            <person name="Fitzpatrick D.A."/>
            <person name="Matlin K."/>
        </authorList>
    </citation>
    <scope>NUCLEOTIDE SEQUENCE</scope>
    <source>
        <strain evidence="4">83-405-1</strain>
    </source>
</reference>
<organism evidence="4 5">
    <name type="scientific">Ogataea haglerorum</name>
    <dbReference type="NCBI Taxonomy" id="1937702"/>
    <lineage>
        <taxon>Eukaryota</taxon>
        <taxon>Fungi</taxon>
        <taxon>Dikarya</taxon>
        <taxon>Ascomycota</taxon>
        <taxon>Saccharomycotina</taxon>
        <taxon>Pichiomycetes</taxon>
        <taxon>Pichiales</taxon>
        <taxon>Pichiaceae</taxon>
        <taxon>Ogataea</taxon>
    </lineage>
</organism>
<feature type="region of interest" description="Disordered" evidence="2">
    <location>
        <begin position="264"/>
        <end position="298"/>
    </location>
</feature>
<dbReference type="PANTHER" id="PTHR16019">
    <property type="entry name" value="SYNAPSE-ASSOCIATED PROTEIN"/>
    <property type="match status" value="1"/>
</dbReference>
<dbReference type="Proteomes" id="UP000738402">
    <property type="component" value="Unassembled WGS sequence"/>
</dbReference>
<dbReference type="Pfam" id="PF03909">
    <property type="entry name" value="BSD"/>
    <property type="match status" value="1"/>
</dbReference>